<accession>A0A0P1GTD1</accession>
<dbReference type="PIRSF" id="PIRSF036389">
    <property type="entry name" value="IOR_B"/>
    <property type="match status" value="1"/>
</dbReference>
<dbReference type="InterPro" id="IPR000674">
    <property type="entry name" value="Ald_Oxase/Xan_DH_a/b"/>
</dbReference>
<proteinExistence type="predicted"/>
<dbReference type="PROSITE" id="PS51318">
    <property type="entry name" value="TAT"/>
    <property type="match status" value="1"/>
</dbReference>
<dbReference type="RefSeq" id="WP_058319961.1">
    <property type="nucleotide sequence ID" value="NZ_CYSF01000018.1"/>
</dbReference>
<evidence type="ECO:0000313" key="3">
    <source>
        <dbReference type="Proteomes" id="UP000051681"/>
    </source>
</evidence>
<dbReference type="STRING" id="340021.TM5383_03151"/>
<dbReference type="InterPro" id="IPR052516">
    <property type="entry name" value="N-heterocyclic_Hydroxylase"/>
</dbReference>
<dbReference type="SUPFAM" id="SSF56003">
    <property type="entry name" value="Molybdenum cofactor-binding domain"/>
    <property type="match status" value="2"/>
</dbReference>
<dbReference type="GO" id="GO:0047121">
    <property type="term" value="F:isoquinoline 1-oxidoreductase activity"/>
    <property type="evidence" value="ECO:0007669"/>
    <property type="project" value="UniProtKB-EC"/>
</dbReference>
<dbReference type="AlphaFoldDB" id="A0A0P1GTD1"/>
<dbReference type="Pfam" id="PF02738">
    <property type="entry name" value="MoCoBD_1"/>
    <property type="match status" value="1"/>
</dbReference>
<reference evidence="2 3" key="1">
    <citation type="submission" date="2015-09" db="EMBL/GenBank/DDBJ databases">
        <authorList>
            <consortium name="Swine Surveillance"/>
        </authorList>
    </citation>
    <scope>NUCLEOTIDE SEQUENCE [LARGE SCALE GENOMIC DNA]</scope>
    <source>
        <strain evidence="2 3">CECT 8383</strain>
    </source>
</reference>
<dbReference type="EMBL" id="CYSF01000018">
    <property type="protein sequence ID" value="CUH85908.1"/>
    <property type="molecule type" value="Genomic_DNA"/>
</dbReference>
<sequence>MSDKKPQSRLRKYSRRAFLIGATAVAGGVAFGTYVVKRPHDNPLAADLQDGEATFNPYVKITGDRITLIASHTDKGQGVHHSQAALIAEELDVELDQVEISFGKPAPAYWNTGLANDAVPFSAFDESFKARAARGAVSSLGKVMGLMVTGGSSTMPDQFEKLRSAGAVARETLKAAAAQQTGVPVTQLKTARGMVILPDGTELPYTDLAATAASMEPVTDVALRDPSQWRMIGKPMQRVDVVAKSTGTLTYGIDLKVDGMVHAAAKVNPRQGGAMLSYDASAALEMPGVQKVLVLQGDMLDPELDGSLTRRRTKVGVAVIANNTWRAFQALEAIDIEWGSAPYPAEMDAHWQTLSDSFTEDKLDSAWRTDGDVEAALDGAEVLEAEYRAPYVAHAPLEPISAIVRADKDSAEVWVGHQMQRFAQMKVAAILGLDDPEKVTLHNQFIGGSFGHRLEFENVTIATEIARQMPGVPVKLTFSREEDFAHDFPRQIAMARGRGAAKDGKVDALDMQIAMPSVVASQMSRVGQPVAGPDNQIVAGAWNMPFDIPNLRVRGYRAPELAPISSWRSVGASSQGFFAEGFFDELCHAAGVDPLEERLRLVNNPLHRKALEAVGEMSNWGSALGPNRGRGIAMVESFGVPTAEVIEVTATEDGIKIDKAFVVAEVGRIVDPVNFENLMQGGVIWGLGHAMNCEITYSDGMAEQSNFDSHEGMRLYQCPDIMVRGLENGDNIRGIGEPPVPPAAPALANAIFAATGTRLREMPFANFVDFV</sequence>
<dbReference type="Gene3D" id="3.30.365.10">
    <property type="entry name" value="Aldehyde oxidase/xanthine dehydrogenase, molybdopterin binding domain"/>
    <property type="match status" value="4"/>
</dbReference>
<protein>
    <submittedName>
        <fullName evidence="2">Isoquinoline 1-oxidoreductase subunit beta</fullName>
        <ecNumber evidence="2">1.3.99.16</ecNumber>
    </submittedName>
</protein>
<feature type="domain" description="Aldehyde oxidase/xanthine dehydrogenase a/b hammerhead" evidence="1">
    <location>
        <begin position="246"/>
        <end position="342"/>
    </location>
</feature>
<name>A0A0P1GTD1_9RHOB</name>
<dbReference type="PANTHER" id="PTHR47495">
    <property type="entry name" value="ALDEHYDE DEHYDROGENASE"/>
    <property type="match status" value="1"/>
</dbReference>
<keyword evidence="2" id="KW-0560">Oxidoreductase</keyword>
<gene>
    <name evidence="2" type="primary">iorB</name>
    <name evidence="2" type="ORF">TM5383_03151</name>
</gene>
<dbReference type="OrthoDB" id="9767994at2"/>
<dbReference type="Pfam" id="PF20256">
    <property type="entry name" value="MoCoBD_2"/>
    <property type="match status" value="1"/>
</dbReference>
<dbReference type="InterPro" id="IPR006311">
    <property type="entry name" value="TAT_signal"/>
</dbReference>
<dbReference type="EC" id="1.3.99.16" evidence="2"/>
<evidence type="ECO:0000313" key="2">
    <source>
        <dbReference type="EMBL" id="CUH85908.1"/>
    </source>
</evidence>
<evidence type="ECO:0000259" key="1">
    <source>
        <dbReference type="SMART" id="SM01008"/>
    </source>
</evidence>
<dbReference type="Gene3D" id="3.90.1170.50">
    <property type="entry name" value="Aldehyde oxidase/xanthine dehydrogenase, a/b hammerhead"/>
    <property type="match status" value="1"/>
</dbReference>
<organism evidence="2 3">
    <name type="scientific">Thalassovita mediterranea</name>
    <dbReference type="NCBI Taxonomy" id="340021"/>
    <lineage>
        <taxon>Bacteria</taxon>
        <taxon>Pseudomonadati</taxon>
        <taxon>Pseudomonadota</taxon>
        <taxon>Alphaproteobacteria</taxon>
        <taxon>Rhodobacterales</taxon>
        <taxon>Roseobacteraceae</taxon>
        <taxon>Thalassovita</taxon>
    </lineage>
</organism>
<dbReference type="SMART" id="SM01008">
    <property type="entry name" value="Ald_Xan_dh_C"/>
    <property type="match status" value="1"/>
</dbReference>
<dbReference type="InterPro" id="IPR037165">
    <property type="entry name" value="AldOxase/xan_DH_Mopterin-bd_sf"/>
</dbReference>
<dbReference type="InterPro" id="IPR046867">
    <property type="entry name" value="AldOxase/xan_DH_MoCoBD2"/>
</dbReference>
<dbReference type="PANTHER" id="PTHR47495:SF2">
    <property type="entry name" value="ALDEHYDE DEHYDROGENASE"/>
    <property type="match status" value="1"/>
</dbReference>
<dbReference type="Proteomes" id="UP000051681">
    <property type="component" value="Unassembled WGS sequence"/>
</dbReference>
<dbReference type="InterPro" id="IPR012368">
    <property type="entry name" value="OxRdtase_Mopterin-bd_su_IorB"/>
</dbReference>
<keyword evidence="3" id="KW-1185">Reference proteome</keyword>
<dbReference type="InterPro" id="IPR008274">
    <property type="entry name" value="AldOxase/xan_DH_MoCoBD1"/>
</dbReference>